<name>A0ABS2LAV2_9CELL</name>
<protein>
    <submittedName>
        <fullName evidence="10">PurR-regulated permease PerM</fullName>
    </submittedName>
</protein>
<dbReference type="PANTHER" id="PTHR21716">
    <property type="entry name" value="TRANSMEMBRANE PROTEIN"/>
    <property type="match status" value="1"/>
</dbReference>
<comment type="subcellular location">
    <subcellularLocation>
        <location evidence="1">Cell membrane</location>
        <topology evidence="1">Multi-pass membrane protein</topology>
    </subcellularLocation>
</comment>
<dbReference type="Pfam" id="PF01594">
    <property type="entry name" value="AI-2E_transport"/>
    <property type="match status" value="1"/>
</dbReference>
<evidence type="ECO:0000256" key="4">
    <source>
        <dbReference type="ARBA" id="ARBA00022475"/>
    </source>
</evidence>
<evidence type="ECO:0000256" key="1">
    <source>
        <dbReference type="ARBA" id="ARBA00004651"/>
    </source>
</evidence>
<evidence type="ECO:0000256" key="5">
    <source>
        <dbReference type="ARBA" id="ARBA00022692"/>
    </source>
</evidence>
<keyword evidence="7 9" id="KW-0472">Membrane</keyword>
<feature type="transmembrane region" description="Helical" evidence="9">
    <location>
        <begin position="209"/>
        <end position="228"/>
    </location>
</feature>
<feature type="transmembrane region" description="Helical" evidence="9">
    <location>
        <begin position="279"/>
        <end position="306"/>
    </location>
</feature>
<feature type="region of interest" description="Disordered" evidence="8">
    <location>
        <begin position="1"/>
        <end position="25"/>
    </location>
</feature>
<evidence type="ECO:0000313" key="10">
    <source>
        <dbReference type="EMBL" id="MBM7477541.1"/>
    </source>
</evidence>
<evidence type="ECO:0000256" key="7">
    <source>
        <dbReference type="ARBA" id="ARBA00023136"/>
    </source>
</evidence>
<keyword evidence="3" id="KW-0813">Transport</keyword>
<dbReference type="EMBL" id="JAFBBO010000001">
    <property type="protein sequence ID" value="MBM7477541.1"/>
    <property type="molecule type" value="Genomic_DNA"/>
</dbReference>
<comment type="caution">
    <text evidence="10">The sequence shown here is derived from an EMBL/GenBank/DDBJ whole genome shotgun (WGS) entry which is preliminary data.</text>
</comment>
<reference evidence="10 11" key="1">
    <citation type="submission" date="2021-01" db="EMBL/GenBank/DDBJ databases">
        <title>Sequencing the genomes of 1000 actinobacteria strains.</title>
        <authorList>
            <person name="Klenk H.-P."/>
        </authorList>
    </citation>
    <scope>NUCLEOTIDE SEQUENCE [LARGE SCALE GENOMIC DNA]</scope>
    <source>
        <strain evidence="10 11">DSM 46000</strain>
    </source>
</reference>
<keyword evidence="6 9" id="KW-1133">Transmembrane helix</keyword>
<evidence type="ECO:0000256" key="6">
    <source>
        <dbReference type="ARBA" id="ARBA00022989"/>
    </source>
</evidence>
<organism evidence="10 11">
    <name type="scientific">Oerskovia jenensis</name>
    <dbReference type="NCBI Taxonomy" id="162169"/>
    <lineage>
        <taxon>Bacteria</taxon>
        <taxon>Bacillati</taxon>
        <taxon>Actinomycetota</taxon>
        <taxon>Actinomycetes</taxon>
        <taxon>Micrococcales</taxon>
        <taxon>Cellulomonadaceae</taxon>
        <taxon>Oerskovia</taxon>
    </lineage>
</organism>
<evidence type="ECO:0000256" key="3">
    <source>
        <dbReference type="ARBA" id="ARBA00022448"/>
    </source>
</evidence>
<feature type="transmembrane region" description="Helical" evidence="9">
    <location>
        <begin position="67"/>
        <end position="84"/>
    </location>
</feature>
<proteinExistence type="inferred from homology"/>
<accession>A0ABS2LAV2</accession>
<feature type="transmembrane region" description="Helical" evidence="9">
    <location>
        <begin position="359"/>
        <end position="392"/>
    </location>
</feature>
<evidence type="ECO:0000256" key="2">
    <source>
        <dbReference type="ARBA" id="ARBA00009773"/>
    </source>
</evidence>
<evidence type="ECO:0000313" key="11">
    <source>
        <dbReference type="Proteomes" id="UP000698059"/>
    </source>
</evidence>
<gene>
    <name evidence="10" type="ORF">JOD49_000461</name>
</gene>
<evidence type="ECO:0000256" key="9">
    <source>
        <dbReference type="SAM" id="Phobius"/>
    </source>
</evidence>
<dbReference type="Proteomes" id="UP000698059">
    <property type="component" value="Unassembled WGS sequence"/>
</dbReference>
<feature type="transmembrane region" description="Helical" evidence="9">
    <location>
        <begin position="313"/>
        <end position="339"/>
    </location>
</feature>
<keyword evidence="4" id="KW-1003">Cell membrane</keyword>
<evidence type="ECO:0000256" key="8">
    <source>
        <dbReference type="SAM" id="MobiDB-lite"/>
    </source>
</evidence>
<dbReference type="PANTHER" id="PTHR21716:SF53">
    <property type="entry name" value="PERMEASE PERM-RELATED"/>
    <property type="match status" value="1"/>
</dbReference>
<feature type="region of interest" description="Disordered" evidence="8">
    <location>
        <begin position="403"/>
        <end position="438"/>
    </location>
</feature>
<comment type="similarity">
    <text evidence="2">Belongs to the autoinducer-2 exporter (AI-2E) (TC 2.A.86) family.</text>
</comment>
<keyword evidence="11" id="KW-1185">Reference proteome</keyword>
<feature type="compositionally biased region" description="Basic and acidic residues" evidence="8">
    <location>
        <begin position="428"/>
        <end position="438"/>
    </location>
</feature>
<sequence>MAEDKDAGPDGATASSSGGGADRPAASVKHLAGLSPAAKKVAGARRNPSVVGVDDSVPAWLRTSAGWSWRILLLVAAVGLVFFATSQVQIVFIAVFLALVITSVLNPVTDWYAKIMPRGLATGLALLSAFLVLGGLLTYVVTSVAGQWESLAGQFNTGIEKIFDFLENGPLPVTITPQDIETWIENARTWITEHGGDIASQAAASAGSVFEAFAVLALAIFCTVFFLARGKDMWTWFLNQLPARSRETWTFAGGAGWYTFSGYARGTVIIALADGILAAIVLVVLGVPLAAPLAVLVFIGAFIPLIGAPAAMVIAMVVALAANGIVNAALVGIFIALIGQFEGHILQPLVMGKQVSLHPVVVALAVTSGTFIAGILGAVVSVPLVAVAWAVFSRLRRKDPPMEKEIPTAKEIALSGKERSSNGGSNGKESDKAVSAEA</sequence>
<feature type="transmembrane region" description="Helical" evidence="9">
    <location>
        <begin position="120"/>
        <end position="141"/>
    </location>
</feature>
<dbReference type="InterPro" id="IPR002549">
    <property type="entry name" value="AI-2E-like"/>
</dbReference>
<feature type="transmembrane region" description="Helical" evidence="9">
    <location>
        <begin position="90"/>
        <end position="108"/>
    </location>
</feature>
<keyword evidence="5 9" id="KW-0812">Transmembrane</keyword>